<dbReference type="RefSeq" id="XP_016211337.1">
    <property type="nucleotide sequence ID" value="XM_016360965.1"/>
</dbReference>
<dbReference type="SUPFAM" id="SSF48264">
    <property type="entry name" value="Cytochrome P450"/>
    <property type="match status" value="1"/>
</dbReference>
<dbReference type="InterPro" id="IPR017972">
    <property type="entry name" value="Cyt_P450_CS"/>
</dbReference>
<keyword evidence="7" id="KW-1185">Reference proteome</keyword>
<dbReference type="AlphaFoldDB" id="A0A0D2A3S6"/>
<dbReference type="GO" id="GO:0016705">
    <property type="term" value="F:oxidoreductase activity, acting on paired donors, with incorporation or reduction of molecular oxygen"/>
    <property type="evidence" value="ECO:0007669"/>
    <property type="project" value="InterPro"/>
</dbReference>
<evidence type="ECO:0000256" key="5">
    <source>
        <dbReference type="RuleBase" id="RU000461"/>
    </source>
</evidence>
<keyword evidence="4 5" id="KW-0408">Iron</keyword>
<dbReference type="InterPro" id="IPR050121">
    <property type="entry name" value="Cytochrome_P450_monoxygenase"/>
</dbReference>
<dbReference type="PANTHER" id="PTHR24305:SF166">
    <property type="entry name" value="CYTOCHROME P450 12A4, MITOCHONDRIAL-RELATED"/>
    <property type="match status" value="1"/>
</dbReference>
<evidence type="ECO:0000256" key="4">
    <source>
        <dbReference type="ARBA" id="ARBA00023004"/>
    </source>
</evidence>
<accession>A0A0D2A3S6</accession>
<dbReference type="GO" id="GO:0020037">
    <property type="term" value="F:heme binding"/>
    <property type="evidence" value="ECO:0007669"/>
    <property type="project" value="InterPro"/>
</dbReference>
<evidence type="ECO:0000256" key="3">
    <source>
        <dbReference type="ARBA" id="ARBA00022723"/>
    </source>
</evidence>
<keyword evidence="5" id="KW-0560">Oxidoreductase</keyword>
<dbReference type="PROSITE" id="PS00086">
    <property type="entry name" value="CYTOCHROME_P450"/>
    <property type="match status" value="1"/>
</dbReference>
<evidence type="ECO:0008006" key="8">
    <source>
        <dbReference type="Google" id="ProtNLM"/>
    </source>
</evidence>
<dbReference type="OrthoDB" id="1470350at2759"/>
<sequence length="487" mass="55315">MERYLPEWIYDRLVVFCAGWEFHAGAKMHRRLGKVFVAVTPDECSLWIAEPSVANVVLHRRKEFQQPELVGRIINFLGPTLLAANGEDWQRQRRVIAPNLNERISKSVWDESCHQAAKMSDYLVRNSGNKTIDGLRNIAINVLGRSSYGQNQEWTPDEPVDTSDIHQELTYFKSISLVTSMLLPAAFIPPILMDLWFLPTALRLLGRGLKMLPKLTSELLENERRVAEVDQVPRNNLLSQMVQLSDHSKASKSGLTLTEEEIHGNLFLFSAAGFDTTANTMGYGVTLLAAYPEWQDWMREDYHGLDSDPSSWVYEDIFPRCKRTLAVMFETLRLFTPVLHSYRCTNHEQLVTDESGSHRLANGMDVFVNQAAIHRDSSIWGADSEAFKPSRWIDSSGDLITPEKGTFIPWSGGPRICPGIKMAQVEFVATFATLFYAAKCESIAAGVNPRENARFLESLMRDSFFKLSLQMKHPSEVRLRWIPQGCQ</sequence>
<keyword evidence="5" id="KW-0349">Heme</keyword>
<dbReference type="PRINTS" id="PR00385">
    <property type="entry name" value="P450"/>
</dbReference>
<keyword evidence="5" id="KW-0503">Monooxygenase</keyword>
<proteinExistence type="inferred from homology"/>
<evidence type="ECO:0000256" key="2">
    <source>
        <dbReference type="ARBA" id="ARBA00010617"/>
    </source>
</evidence>
<evidence type="ECO:0000256" key="1">
    <source>
        <dbReference type="ARBA" id="ARBA00001971"/>
    </source>
</evidence>
<dbReference type="STRING" id="253628.A0A0D2A3S6"/>
<dbReference type="Proteomes" id="UP000053259">
    <property type="component" value="Unassembled WGS sequence"/>
</dbReference>
<evidence type="ECO:0000313" key="6">
    <source>
        <dbReference type="EMBL" id="KIW01468.1"/>
    </source>
</evidence>
<evidence type="ECO:0000313" key="7">
    <source>
        <dbReference type="Proteomes" id="UP000053259"/>
    </source>
</evidence>
<dbReference type="GO" id="GO:0004497">
    <property type="term" value="F:monooxygenase activity"/>
    <property type="evidence" value="ECO:0007669"/>
    <property type="project" value="UniProtKB-KW"/>
</dbReference>
<name>A0A0D2A3S6_9PEZI</name>
<dbReference type="VEuPathDB" id="FungiDB:PV09_07225"/>
<dbReference type="InterPro" id="IPR036396">
    <property type="entry name" value="Cyt_P450_sf"/>
</dbReference>
<protein>
    <recommendedName>
        <fullName evidence="8">Cytochrome P450</fullName>
    </recommendedName>
</protein>
<comment type="cofactor">
    <cofactor evidence="1">
        <name>heme</name>
        <dbReference type="ChEBI" id="CHEBI:30413"/>
    </cofactor>
</comment>
<keyword evidence="3 5" id="KW-0479">Metal-binding</keyword>
<gene>
    <name evidence="6" type="ORF">PV09_07225</name>
</gene>
<organism evidence="6 7">
    <name type="scientific">Verruconis gallopava</name>
    <dbReference type="NCBI Taxonomy" id="253628"/>
    <lineage>
        <taxon>Eukaryota</taxon>
        <taxon>Fungi</taxon>
        <taxon>Dikarya</taxon>
        <taxon>Ascomycota</taxon>
        <taxon>Pezizomycotina</taxon>
        <taxon>Dothideomycetes</taxon>
        <taxon>Pleosporomycetidae</taxon>
        <taxon>Venturiales</taxon>
        <taxon>Sympoventuriaceae</taxon>
        <taxon>Verruconis</taxon>
    </lineage>
</organism>
<dbReference type="CDD" id="cd11070">
    <property type="entry name" value="CYP56-like"/>
    <property type="match status" value="1"/>
</dbReference>
<dbReference type="Pfam" id="PF00067">
    <property type="entry name" value="p450"/>
    <property type="match status" value="1"/>
</dbReference>
<reference evidence="6 7" key="1">
    <citation type="submission" date="2015-01" db="EMBL/GenBank/DDBJ databases">
        <title>The Genome Sequence of Ochroconis gallopava CBS43764.</title>
        <authorList>
            <consortium name="The Broad Institute Genomics Platform"/>
            <person name="Cuomo C."/>
            <person name="de Hoog S."/>
            <person name="Gorbushina A."/>
            <person name="Stielow B."/>
            <person name="Teixiera M."/>
            <person name="Abouelleil A."/>
            <person name="Chapman S.B."/>
            <person name="Priest M."/>
            <person name="Young S.K."/>
            <person name="Wortman J."/>
            <person name="Nusbaum C."/>
            <person name="Birren B."/>
        </authorList>
    </citation>
    <scope>NUCLEOTIDE SEQUENCE [LARGE SCALE GENOMIC DNA]</scope>
    <source>
        <strain evidence="6 7">CBS 43764</strain>
    </source>
</reference>
<dbReference type="InParanoid" id="A0A0D2A3S6"/>
<dbReference type="GeneID" id="27315198"/>
<dbReference type="InterPro" id="IPR001128">
    <property type="entry name" value="Cyt_P450"/>
</dbReference>
<dbReference type="GO" id="GO:0005506">
    <property type="term" value="F:iron ion binding"/>
    <property type="evidence" value="ECO:0007669"/>
    <property type="project" value="InterPro"/>
</dbReference>
<comment type="similarity">
    <text evidence="2 5">Belongs to the cytochrome P450 family.</text>
</comment>
<dbReference type="EMBL" id="KN847555">
    <property type="protein sequence ID" value="KIW01468.1"/>
    <property type="molecule type" value="Genomic_DNA"/>
</dbReference>
<dbReference type="HOGENOM" id="CLU_001570_25_2_1"/>
<dbReference type="Gene3D" id="1.10.630.10">
    <property type="entry name" value="Cytochrome P450"/>
    <property type="match status" value="1"/>
</dbReference>
<dbReference type="PANTHER" id="PTHR24305">
    <property type="entry name" value="CYTOCHROME P450"/>
    <property type="match status" value="1"/>
</dbReference>